<dbReference type="InterPro" id="IPR025962">
    <property type="entry name" value="SdpI/YhfL"/>
</dbReference>
<protein>
    <submittedName>
        <fullName evidence="2">Membrane protein</fullName>
    </submittedName>
</protein>
<feature type="transmembrane region" description="Helical" evidence="1">
    <location>
        <begin position="48"/>
        <end position="71"/>
    </location>
</feature>
<feature type="transmembrane region" description="Helical" evidence="1">
    <location>
        <begin position="77"/>
        <end position="102"/>
    </location>
</feature>
<dbReference type="EMBL" id="JRVJ01000019">
    <property type="protein sequence ID" value="KGM18199.1"/>
    <property type="molecule type" value="Genomic_DNA"/>
</dbReference>
<evidence type="ECO:0000256" key="1">
    <source>
        <dbReference type="SAM" id="Phobius"/>
    </source>
</evidence>
<keyword evidence="1" id="KW-0812">Transmembrane</keyword>
<keyword evidence="3" id="KW-1185">Reference proteome</keyword>
<reference evidence="2 3" key="1">
    <citation type="submission" date="2014-10" db="EMBL/GenBank/DDBJ databases">
        <title>Whole Genome sequence of Corynebacterium auriscanis strain CIP 106629.</title>
        <authorList>
            <person name="Hassan S.S."/>
            <person name="Jamal S.B."/>
            <person name="Tiwari S."/>
            <person name="Oliveira L.D.C."/>
            <person name="Souza F."/>
            <person name="Mariano D.C."/>
            <person name="Almeida S."/>
            <person name="Dorella F."/>
            <person name="Pereira F."/>
            <person name="Carvalho A."/>
            <person name="Leal C.A."/>
            <person name="Soares S.D.C."/>
            <person name="Figueiredo H.C."/>
            <person name="Silva A."/>
            <person name="Azevedo V.A."/>
        </authorList>
    </citation>
    <scope>NUCLEOTIDE SEQUENCE [LARGE SCALE GENOMIC DNA]</scope>
    <source>
        <strain evidence="2 3">CIP 106629</strain>
    </source>
</reference>
<dbReference type="Pfam" id="PF13630">
    <property type="entry name" value="SdpI"/>
    <property type="match status" value="1"/>
</dbReference>
<gene>
    <name evidence="2" type="ORF">MA47_08830</name>
</gene>
<evidence type="ECO:0000313" key="3">
    <source>
        <dbReference type="Proteomes" id="UP000030145"/>
    </source>
</evidence>
<proteinExistence type="predicted"/>
<keyword evidence="1" id="KW-0472">Membrane</keyword>
<sequence>MIVLTIVLAILGIAVLTVGIMALTGNLPGNSAVGLRIPEVRKSKENWIMGHKIAGPAWAGAGAVLLGAALLSARVSGWMWLVLALLVVGAVFLLGLGAALASHTMARVDAQRLHAEVAAEDAAGGCCGGSGAADSGTDSCGDVASAEACASGNACGSCALNGSCEGGGAAFDAAKTSATTTAKPQVDMDAARRAVAQRNI</sequence>
<dbReference type="RefSeq" id="WP_035115379.1">
    <property type="nucleotide sequence ID" value="NZ_CP047046.1"/>
</dbReference>
<dbReference type="GeneID" id="300553917"/>
<comment type="caution">
    <text evidence="2">The sequence shown here is derived from an EMBL/GenBank/DDBJ whole genome shotgun (WGS) entry which is preliminary data.</text>
</comment>
<keyword evidence="1" id="KW-1133">Transmembrane helix</keyword>
<accession>A0A0A2DJU6</accession>
<name>A0A0A2DJU6_9CORY</name>
<dbReference type="Proteomes" id="UP000030145">
    <property type="component" value="Unassembled WGS sequence"/>
</dbReference>
<organism evidence="2 3">
    <name type="scientific">Corynebacterium auriscanis</name>
    <dbReference type="NCBI Taxonomy" id="99807"/>
    <lineage>
        <taxon>Bacteria</taxon>
        <taxon>Bacillati</taxon>
        <taxon>Actinomycetota</taxon>
        <taxon>Actinomycetes</taxon>
        <taxon>Mycobacteriales</taxon>
        <taxon>Corynebacteriaceae</taxon>
        <taxon>Corynebacterium</taxon>
    </lineage>
</organism>
<feature type="transmembrane region" description="Helical" evidence="1">
    <location>
        <begin position="6"/>
        <end position="27"/>
    </location>
</feature>
<dbReference type="AlphaFoldDB" id="A0A0A2DJU6"/>
<evidence type="ECO:0000313" key="2">
    <source>
        <dbReference type="EMBL" id="KGM18199.1"/>
    </source>
</evidence>